<feature type="domain" description="Helicase-associated" evidence="3">
    <location>
        <begin position="25"/>
        <end position="115"/>
    </location>
</feature>
<dbReference type="PANTHER" id="PTHR18934:SF221">
    <property type="entry name" value="ATP-DEPENDENT RNA HELICASE DHX34-RELATED"/>
    <property type="match status" value="1"/>
</dbReference>
<dbReference type="Pfam" id="PF21010">
    <property type="entry name" value="HA2_C"/>
    <property type="match status" value="1"/>
</dbReference>
<keyword evidence="2 4" id="KW-0547">Nucleotide-binding</keyword>
<protein>
    <submittedName>
        <fullName evidence="4">Putative ATP-dependent RNA helicase DHX34</fullName>
    </submittedName>
</protein>
<dbReference type="STRING" id="6689.A0A3R7QC81"/>
<keyword evidence="2 4" id="KW-0347">Helicase</keyword>
<organism evidence="4 5">
    <name type="scientific">Penaeus vannamei</name>
    <name type="common">Whiteleg shrimp</name>
    <name type="synonym">Litopenaeus vannamei</name>
    <dbReference type="NCBI Taxonomy" id="6689"/>
    <lineage>
        <taxon>Eukaryota</taxon>
        <taxon>Metazoa</taxon>
        <taxon>Ecdysozoa</taxon>
        <taxon>Arthropoda</taxon>
        <taxon>Crustacea</taxon>
        <taxon>Multicrustacea</taxon>
        <taxon>Malacostraca</taxon>
        <taxon>Eumalacostraca</taxon>
        <taxon>Eucarida</taxon>
        <taxon>Decapoda</taxon>
        <taxon>Dendrobranchiata</taxon>
        <taxon>Penaeoidea</taxon>
        <taxon>Penaeidae</taxon>
        <taxon>Penaeus</taxon>
    </lineage>
</organism>
<gene>
    <name evidence="4" type="ORF">C7M84_007249</name>
</gene>
<dbReference type="AlphaFoldDB" id="A0A3R7QC81"/>
<sequence length="217" mass="24618">MISMGLPNVRLFPFIEPPAQEQLENAVQSLKAHAAITEAEGVTTIGNLLSQLPMDISLGKMLIMGSLFHQVEPVLSLAAAMSVQSPFTNRARRDPDCEAFIKTLQSDHGDPFTLLASYREWLYIKQNGHENSRKWCKRRGLEEQRFYEMTKLRHQFSQLLRESGLQEVAGCARAPLTSAERAQRSGHLRQLHDLKRELYKDGPRKVKVLKVSHGEEV</sequence>
<comment type="caution">
    <text evidence="4">The sequence shown here is derived from an EMBL/GenBank/DDBJ whole genome shotgun (WGS) entry which is preliminary data.</text>
</comment>
<keyword evidence="5" id="KW-1185">Reference proteome</keyword>
<dbReference type="EMBL" id="QCYY01001918">
    <property type="protein sequence ID" value="ROT74257.1"/>
    <property type="molecule type" value="Genomic_DNA"/>
</dbReference>
<evidence type="ECO:0000256" key="2">
    <source>
        <dbReference type="ARBA" id="ARBA00022806"/>
    </source>
</evidence>
<feature type="non-terminal residue" evidence="4">
    <location>
        <position position="217"/>
    </location>
</feature>
<accession>A0A3R7QC81</accession>
<dbReference type="InterPro" id="IPR007502">
    <property type="entry name" value="Helicase-assoc_dom"/>
</dbReference>
<dbReference type="OrthoDB" id="3363059at2759"/>
<dbReference type="SMART" id="SM00847">
    <property type="entry name" value="HA2"/>
    <property type="match status" value="1"/>
</dbReference>
<evidence type="ECO:0000313" key="4">
    <source>
        <dbReference type="EMBL" id="ROT74257.1"/>
    </source>
</evidence>
<evidence type="ECO:0000313" key="5">
    <source>
        <dbReference type="Proteomes" id="UP000283509"/>
    </source>
</evidence>
<evidence type="ECO:0000259" key="3">
    <source>
        <dbReference type="SMART" id="SM00847"/>
    </source>
</evidence>
<dbReference type="GO" id="GO:0016787">
    <property type="term" value="F:hydrolase activity"/>
    <property type="evidence" value="ECO:0007669"/>
    <property type="project" value="UniProtKB-KW"/>
</dbReference>
<dbReference type="InterPro" id="IPR027417">
    <property type="entry name" value="P-loop_NTPase"/>
</dbReference>
<dbReference type="Gene3D" id="1.20.120.1080">
    <property type="match status" value="1"/>
</dbReference>
<dbReference type="PANTHER" id="PTHR18934">
    <property type="entry name" value="ATP-DEPENDENT RNA HELICASE"/>
    <property type="match status" value="1"/>
</dbReference>
<dbReference type="Proteomes" id="UP000283509">
    <property type="component" value="Unassembled WGS sequence"/>
</dbReference>
<evidence type="ECO:0000256" key="1">
    <source>
        <dbReference type="ARBA" id="ARBA00022801"/>
    </source>
</evidence>
<dbReference type="SUPFAM" id="SSF52540">
    <property type="entry name" value="P-loop containing nucleoside triphosphate hydrolases"/>
    <property type="match status" value="1"/>
</dbReference>
<keyword evidence="2 4" id="KW-0067">ATP-binding</keyword>
<dbReference type="GO" id="GO:0003723">
    <property type="term" value="F:RNA binding"/>
    <property type="evidence" value="ECO:0007669"/>
    <property type="project" value="TreeGrafter"/>
</dbReference>
<reference evidence="4 5" key="1">
    <citation type="submission" date="2018-04" db="EMBL/GenBank/DDBJ databases">
        <authorList>
            <person name="Zhang X."/>
            <person name="Yuan J."/>
            <person name="Li F."/>
            <person name="Xiang J."/>
        </authorList>
    </citation>
    <scope>NUCLEOTIDE SEQUENCE [LARGE SCALE GENOMIC DNA]</scope>
    <source>
        <tissue evidence="4">Muscle</tissue>
    </source>
</reference>
<dbReference type="FunFam" id="1.20.120.1080:FF:000005">
    <property type="entry name" value="ATP-dependent helicase HrpA"/>
    <property type="match status" value="1"/>
</dbReference>
<name>A0A3R7QC81_PENVA</name>
<dbReference type="GO" id="GO:0004386">
    <property type="term" value="F:helicase activity"/>
    <property type="evidence" value="ECO:0007669"/>
    <property type="project" value="UniProtKB-KW"/>
</dbReference>
<proteinExistence type="predicted"/>
<keyword evidence="1" id="KW-0378">Hydrolase</keyword>
<reference evidence="4 5" key="2">
    <citation type="submission" date="2019-01" db="EMBL/GenBank/DDBJ databases">
        <title>The decoding of complex shrimp genome reveals the adaptation for benthos swimmer, frequently molting mechanism and breeding impact on genome.</title>
        <authorList>
            <person name="Sun Y."/>
            <person name="Gao Y."/>
            <person name="Yu Y."/>
        </authorList>
    </citation>
    <scope>NUCLEOTIDE SEQUENCE [LARGE SCALE GENOMIC DNA]</scope>
    <source>
        <tissue evidence="4">Muscle</tissue>
    </source>
</reference>